<gene>
    <name evidence="9" type="ORF">ABJI51_11155</name>
</gene>
<comment type="caution">
    <text evidence="9">The sequence shown here is derived from an EMBL/GenBank/DDBJ whole genome shotgun (WGS) entry which is preliminary data.</text>
</comment>
<evidence type="ECO:0000259" key="8">
    <source>
        <dbReference type="SMART" id="SM00861"/>
    </source>
</evidence>
<dbReference type="EMBL" id="JBDZYD010000004">
    <property type="protein sequence ID" value="MEQ0559631.1"/>
    <property type="molecule type" value="Genomic_DNA"/>
</dbReference>
<comment type="function">
    <text evidence="7">The pyruvate dehydrogenase complex catalyzes the overall conversion of pyruvate to acetyl-CoA and CO2.</text>
</comment>
<dbReference type="Gene3D" id="3.40.50.920">
    <property type="match status" value="1"/>
</dbReference>
<dbReference type="Gene3D" id="3.40.50.970">
    <property type="match status" value="1"/>
</dbReference>
<organism evidence="9 10">
    <name type="scientific">Amycolatopsis melonis</name>
    <dbReference type="NCBI Taxonomy" id="3156488"/>
    <lineage>
        <taxon>Bacteria</taxon>
        <taxon>Bacillati</taxon>
        <taxon>Actinomycetota</taxon>
        <taxon>Actinomycetes</taxon>
        <taxon>Pseudonocardiales</taxon>
        <taxon>Pseudonocardiaceae</taxon>
        <taxon>Amycolatopsis</taxon>
    </lineage>
</organism>
<proteinExistence type="predicted"/>
<dbReference type="SUPFAM" id="SSF52922">
    <property type="entry name" value="TK C-terminal domain-like"/>
    <property type="match status" value="1"/>
</dbReference>
<dbReference type="PANTHER" id="PTHR11624">
    <property type="entry name" value="DEHYDROGENASE RELATED"/>
    <property type="match status" value="1"/>
</dbReference>
<dbReference type="InterPro" id="IPR005475">
    <property type="entry name" value="Transketolase-like_Pyr-bd"/>
</dbReference>
<comment type="catalytic activity">
    <reaction evidence="7">
        <text>N(6)-[(R)-lipoyl]-L-lysyl-[protein] + pyruvate + H(+) = N(6)-[(R)-S(8)-acetyldihydrolipoyl]-L-lysyl-[protein] + CO2</text>
        <dbReference type="Rhea" id="RHEA:19189"/>
        <dbReference type="Rhea" id="RHEA-COMP:10474"/>
        <dbReference type="Rhea" id="RHEA-COMP:10478"/>
        <dbReference type="ChEBI" id="CHEBI:15361"/>
        <dbReference type="ChEBI" id="CHEBI:15378"/>
        <dbReference type="ChEBI" id="CHEBI:16526"/>
        <dbReference type="ChEBI" id="CHEBI:83099"/>
        <dbReference type="ChEBI" id="CHEBI:83111"/>
        <dbReference type="EC" id="1.2.4.1"/>
    </reaction>
</comment>
<accession>A0ABV0LBG0</accession>
<keyword evidence="10" id="KW-1185">Reference proteome</keyword>
<evidence type="ECO:0000313" key="9">
    <source>
        <dbReference type="EMBL" id="MEQ0559631.1"/>
    </source>
</evidence>
<evidence type="ECO:0000256" key="2">
    <source>
        <dbReference type="ARBA" id="ARBA00012281"/>
    </source>
</evidence>
<reference evidence="9 10" key="1">
    <citation type="submission" date="2024-05" db="EMBL/GenBank/DDBJ databases">
        <authorList>
            <person name="Zhao H."/>
            <person name="Xu Y."/>
            <person name="Lin S."/>
            <person name="Spain J.C."/>
            <person name="Zhou N.-Y."/>
        </authorList>
    </citation>
    <scope>NUCLEOTIDE SEQUENCE [LARGE SCALE GENOMIC DNA]</scope>
    <source>
        <strain evidence="9 10">NEAU-NG30</strain>
    </source>
</reference>
<dbReference type="InterPro" id="IPR009014">
    <property type="entry name" value="Transketo_C/PFOR_II"/>
</dbReference>
<evidence type="ECO:0000256" key="4">
    <source>
        <dbReference type="ARBA" id="ARBA00023002"/>
    </source>
</evidence>
<dbReference type="InterPro" id="IPR029061">
    <property type="entry name" value="THDP-binding"/>
</dbReference>
<dbReference type="InterPro" id="IPR027110">
    <property type="entry name" value="PDHB_mito-type"/>
</dbReference>
<dbReference type="Proteomes" id="UP001440984">
    <property type="component" value="Unassembled WGS sequence"/>
</dbReference>
<name>A0ABV0LBG0_9PSEU</name>
<evidence type="ECO:0000256" key="1">
    <source>
        <dbReference type="ARBA" id="ARBA00001964"/>
    </source>
</evidence>
<evidence type="ECO:0000256" key="3">
    <source>
        <dbReference type="ARBA" id="ARBA00016138"/>
    </source>
</evidence>
<keyword evidence="5 7" id="KW-0786">Thiamine pyrophosphate</keyword>
<dbReference type="EC" id="1.2.4.1" evidence="2 7"/>
<dbReference type="Pfam" id="PF02779">
    <property type="entry name" value="Transket_pyr"/>
    <property type="match status" value="1"/>
</dbReference>
<feature type="domain" description="Transketolase-like pyrimidine-binding" evidence="8">
    <location>
        <begin position="2"/>
        <end position="177"/>
    </location>
</feature>
<protein>
    <recommendedName>
        <fullName evidence="3 7">Pyruvate dehydrogenase E1 component subunit beta</fullName>
        <ecNumber evidence="2 7">1.2.4.1</ecNumber>
    </recommendedName>
</protein>
<dbReference type="InterPro" id="IPR033248">
    <property type="entry name" value="Transketolase_C"/>
</dbReference>
<dbReference type="Pfam" id="PF02780">
    <property type="entry name" value="Transketolase_C"/>
    <property type="match status" value="1"/>
</dbReference>
<evidence type="ECO:0000313" key="10">
    <source>
        <dbReference type="Proteomes" id="UP001440984"/>
    </source>
</evidence>
<evidence type="ECO:0000256" key="7">
    <source>
        <dbReference type="RuleBase" id="RU364074"/>
    </source>
</evidence>
<dbReference type="SUPFAM" id="SSF52518">
    <property type="entry name" value="Thiamin diphosphate-binding fold (THDP-binding)"/>
    <property type="match status" value="1"/>
</dbReference>
<keyword evidence="6 7" id="KW-0670">Pyruvate</keyword>
<dbReference type="PANTHER" id="PTHR11624:SF96">
    <property type="entry name" value="PYRUVATE DEHYDROGENASE E1 COMPONENT SUBUNIT BETA, MITOCHONDRIAL"/>
    <property type="match status" value="1"/>
</dbReference>
<keyword evidence="4 7" id="KW-0560">Oxidoreductase</keyword>
<evidence type="ECO:0000256" key="5">
    <source>
        <dbReference type="ARBA" id="ARBA00023052"/>
    </source>
</evidence>
<evidence type="ECO:0000256" key="6">
    <source>
        <dbReference type="ARBA" id="ARBA00023317"/>
    </source>
</evidence>
<comment type="cofactor">
    <cofactor evidence="1 7">
        <name>thiamine diphosphate</name>
        <dbReference type="ChEBI" id="CHEBI:58937"/>
    </cofactor>
</comment>
<sequence length="335" mass="35575">MERVAENLNRALHAAFAADPELFLLGEDVADPYGGAFKVTKGLSSGYPGRVLSTPISEQSLVGVANGLALSGGRAIVEIMFGDFVTLAFDQIVNFSAKSVAMYGRRVEVPVVVRCPTGGRRGYGPTHSQSLQKHFIGVPHLSVYEISPFHDNTALLARLLAGGEPAVLFEDKVLYAQPMHEPGTDGPFVADFPFGDDGPARLRASDGDDAADCVIVAPGGVARRALEAAGTLFAEHEITCEVIVPARLYPFDVEPLLPALAGAEVVCLVEDSAAGGTWGTEVAARVYERLWGRLRRPVVLCSAEAEVIPTAAHLEATVLPQASDIHRAIWEASHA</sequence>
<dbReference type="SMART" id="SM00861">
    <property type="entry name" value="Transket_pyr"/>
    <property type="match status" value="1"/>
</dbReference>
<dbReference type="RefSeq" id="WP_348949855.1">
    <property type="nucleotide sequence ID" value="NZ_JBDZYD010000004.1"/>
</dbReference>